<dbReference type="AlphaFoldDB" id="A0A4R6BY62"/>
<evidence type="ECO:0000256" key="5">
    <source>
        <dbReference type="ARBA" id="ARBA00031831"/>
    </source>
</evidence>
<comment type="subunit">
    <text evidence="2">Homotetramer.</text>
</comment>
<dbReference type="EMBL" id="SCWF01000011">
    <property type="protein sequence ID" value="TDM13435.1"/>
    <property type="molecule type" value="Genomic_DNA"/>
</dbReference>
<evidence type="ECO:0000256" key="4">
    <source>
        <dbReference type="ARBA" id="ARBA00022643"/>
    </source>
</evidence>
<dbReference type="OrthoDB" id="9812295at2"/>
<evidence type="ECO:0000256" key="1">
    <source>
        <dbReference type="ARBA" id="ARBA00009428"/>
    </source>
</evidence>
<keyword evidence="4" id="KW-0288">FMN</keyword>
<comment type="caution">
    <text evidence="8">The sequence shown here is derived from an EMBL/GenBank/DDBJ whole genome shotgun (WGS) entry which is preliminary data.</text>
</comment>
<dbReference type="Proteomes" id="UP000294843">
    <property type="component" value="Unassembled WGS sequence"/>
</dbReference>
<evidence type="ECO:0000256" key="6">
    <source>
        <dbReference type="ARBA" id="ARBA00032807"/>
    </source>
</evidence>
<sequence>MIIGVFYKGGSIMKIVGISGNPYPRSTNLGVLEKIGGELEKAGHTFEVIHSIKDLPLFNPQTEYQEYYEVVNQMREQIKAADFVVIVSPEYMGGVPAILKNALEWMLSEATLMQKPIAYVIHSPHGRLAYEALNTHLKISGAITQDALKLLISYNKRLQKEDGWFEDEVINKQLKALIQNISDYK</sequence>
<dbReference type="GO" id="GO:0016491">
    <property type="term" value="F:oxidoreductase activity"/>
    <property type="evidence" value="ECO:0007669"/>
    <property type="project" value="InterPro"/>
</dbReference>
<evidence type="ECO:0000256" key="2">
    <source>
        <dbReference type="ARBA" id="ARBA00011881"/>
    </source>
</evidence>
<name>A0A4R6BY62_9STAP</name>
<gene>
    <name evidence="8" type="ORF">ERX55_09300</name>
</gene>
<proteinExistence type="inferred from homology"/>
<dbReference type="GO" id="GO:0005829">
    <property type="term" value="C:cytosol"/>
    <property type="evidence" value="ECO:0007669"/>
    <property type="project" value="TreeGrafter"/>
</dbReference>
<evidence type="ECO:0000256" key="3">
    <source>
        <dbReference type="ARBA" id="ARBA00016393"/>
    </source>
</evidence>
<dbReference type="InterPro" id="IPR029039">
    <property type="entry name" value="Flavoprotein-like_sf"/>
</dbReference>
<organism evidence="8 9">
    <name type="scientific">Macrococcus bovicus</name>
    <dbReference type="NCBI Taxonomy" id="69968"/>
    <lineage>
        <taxon>Bacteria</taxon>
        <taxon>Bacillati</taxon>
        <taxon>Bacillota</taxon>
        <taxon>Bacilli</taxon>
        <taxon>Bacillales</taxon>
        <taxon>Staphylococcaceae</taxon>
        <taxon>Macrococcus</taxon>
    </lineage>
</organism>
<dbReference type="SUPFAM" id="SSF52218">
    <property type="entry name" value="Flavoproteins"/>
    <property type="match status" value="1"/>
</dbReference>
<feature type="domain" description="NADPH-dependent FMN reductase-like" evidence="7">
    <location>
        <begin position="13"/>
        <end position="147"/>
    </location>
</feature>
<keyword evidence="9" id="KW-1185">Reference proteome</keyword>
<protein>
    <recommendedName>
        <fullName evidence="3">FMN-dependent NADPH-azoreductase</fullName>
    </recommendedName>
    <alternativeName>
        <fullName evidence="6">NADPH-dependent flavo-azoreductase</fullName>
    </alternativeName>
    <alternativeName>
        <fullName evidence="5">NADPH-flavin azoreductase</fullName>
    </alternativeName>
</protein>
<keyword evidence="4" id="KW-0285">Flavoprotein</keyword>
<dbReference type="InterPro" id="IPR005025">
    <property type="entry name" value="FMN_Rdtase-like_dom"/>
</dbReference>
<evidence type="ECO:0000313" key="8">
    <source>
        <dbReference type="EMBL" id="TDM13435.1"/>
    </source>
</evidence>
<evidence type="ECO:0000313" key="9">
    <source>
        <dbReference type="Proteomes" id="UP000294843"/>
    </source>
</evidence>
<dbReference type="PANTHER" id="PTHR30543:SF21">
    <property type="entry name" value="NAD(P)H-DEPENDENT FMN REDUCTASE LOT6"/>
    <property type="match status" value="1"/>
</dbReference>
<dbReference type="PANTHER" id="PTHR30543">
    <property type="entry name" value="CHROMATE REDUCTASE"/>
    <property type="match status" value="1"/>
</dbReference>
<dbReference type="Pfam" id="PF03358">
    <property type="entry name" value="FMN_red"/>
    <property type="match status" value="1"/>
</dbReference>
<comment type="similarity">
    <text evidence="1">Belongs to the azoreductase type 2 family.</text>
</comment>
<dbReference type="InterPro" id="IPR050712">
    <property type="entry name" value="NAD(P)H-dep_reductase"/>
</dbReference>
<accession>A0A4R6BY62</accession>
<dbReference type="GO" id="GO:0010181">
    <property type="term" value="F:FMN binding"/>
    <property type="evidence" value="ECO:0007669"/>
    <property type="project" value="TreeGrafter"/>
</dbReference>
<dbReference type="Gene3D" id="3.40.50.360">
    <property type="match status" value="1"/>
</dbReference>
<evidence type="ECO:0000259" key="7">
    <source>
        <dbReference type="Pfam" id="PF03358"/>
    </source>
</evidence>
<reference evidence="8 9" key="1">
    <citation type="submission" date="2019-01" db="EMBL/GenBank/DDBJ databases">
        <title>Draft genome sequences of the type strains of six Macrococcus species.</title>
        <authorList>
            <person name="Mazhar S."/>
            <person name="Altermann E."/>
            <person name="Hill C."/>
            <person name="Mcauliffe O."/>
        </authorList>
    </citation>
    <scope>NUCLEOTIDE SEQUENCE [LARGE SCALE GENOMIC DNA]</scope>
    <source>
        <strain evidence="8 9">ATCC 51825</strain>
    </source>
</reference>